<evidence type="ECO:0000256" key="1">
    <source>
        <dbReference type="ARBA" id="ARBA00022837"/>
    </source>
</evidence>
<dbReference type="GO" id="GO:0005509">
    <property type="term" value="F:calcium ion binding"/>
    <property type="evidence" value="ECO:0007669"/>
    <property type="project" value="InterPro"/>
</dbReference>
<dbReference type="InterPro" id="IPR018247">
    <property type="entry name" value="EF_Hand_1_Ca_BS"/>
</dbReference>
<evidence type="ECO:0000313" key="4">
    <source>
        <dbReference type="Proteomes" id="UP000316759"/>
    </source>
</evidence>
<reference evidence="3 4" key="1">
    <citation type="submission" date="2019-04" db="EMBL/GenBank/DDBJ databases">
        <title>Annotation for the trematode Fasciola gigantica.</title>
        <authorList>
            <person name="Choi Y.-J."/>
        </authorList>
    </citation>
    <scope>NUCLEOTIDE SEQUENCE [LARGE SCALE GENOMIC DNA]</scope>
    <source>
        <strain evidence="3">Uganda_cow_1</strain>
    </source>
</reference>
<evidence type="ECO:0000313" key="3">
    <source>
        <dbReference type="EMBL" id="TPP56850.1"/>
    </source>
</evidence>
<protein>
    <submittedName>
        <fullName evidence="3">Putative calcium-binding protein</fullName>
    </submittedName>
</protein>
<keyword evidence="1" id="KW-0106">Calcium</keyword>
<dbReference type="SUPFAM" id="SSF47473">
    <property type="entry name" value="EF-hand"/>
    <property type="match status" value="1"/>
</dbReference>
<sequence length="69" mass="7949">MPTREEVAELLSVLDKNKDKKISVDELKTFLDSSNCKLDRNKIQTFINVHDKDKDGMLNLDELIDVLSE</sequence>
<organism evidence="3 4">
    <name type="scientific">Fasciola gigantica</name>
    <name type="common">Giant liver fluke</name>
    <dbReference type="NCBI Taxonomy" id="46835"/>
    <lineage>
        <taxon>Eukaryota</taxon>
        <taxon>Metazoa</taxon>
        <taxon>Spiralia</taxon>
        <taxon>Lophotrochozoa</taxon>
        <taxon>Platyhelminthes</taxon>
        <taxon>Trematoda</taxon>
        <taxon>Digenea</taxon>
        <taxon>Plagiorchiida</taxon>
        <taxon>Echinostomata</taxon>
        <taxon>Echinostomatoidea</taxon>
        <taxon>Fasciolidae</taxon>
        <taxon>Fasciola</taxon>
    </lineage>
</organism>
<name>A0A504YFY5_FASGI</name>
<dbReference type="Proteomes" id="UP000316759">
    <property type="component" value="Unassembled WGS sequence"/>
</dbReference>
<accession>A0A504YFY5</accession>
<dbReference type="STRING" id="46835.A0A504YFY5"/>
<dbReference type="EMBL" id="SUNJ01014013">
    <property type="protein sequence ID" value="TPP56850.1"/>
    <property type="molecule type" value="Genomic_DNA"/>
</dbReference>
<evidence type="ECO:0000259" key="2">
    <source>
        <dbReference type="PROSITE" id="PS50222"/>
    </source>
</evidence>
<dbReference type="InterPro" id="IPR011992">
    <property type="entry name" value="EF-hand-dom_pair"/>
</dbReference>
<feature type="domain" description="EF-hand" evidence="2">
    <location>
        <begin position="2"/>
        <end position="37"/>
    </location>
</feature>
<proteinExistence type="predicted"/>
<keyword evidence="4" id="KW-1185">Reference proteome</keyword>
<dbReference type="SMART" id="SM00054">
    <property type="entry name" value="EFh"/>
    <property type="match status" value="2"/>
</dbReference>
<dbReference type="PROSITE" id="PS50222">
    <property type="entry name" value="EF_HAND_2"/>
    <property type="match status" value="2"/>
</dbReference>
<dbReference type="Gene3D" id="1.10.238.10">
    <property type="entry name" value="EF-hand"/>
    <property type="match status" value="1"/>
</dbReference>
<dbReference type="Pfam" id="PF13499">
    <property type="entry name" value="EF-hand_7"/>
    <property type="match status" value="1"/>
</dbReference>
<dbReference type="PROSITE" id="PS00018">
    <property type="entry name" value="EF_HAND_1"/>
    <property type="match status" value="2"/>
</dbReference>
<comment type="caution">
    <text evidence="3">The sequence shown here is derived from an EMBL/GenBank/DDBJ whole genome shotgun (WGS) entry which is preliminary data.</text>
</comment>
<dbReference type="AlphaFoldDB" id="A0A504YFY5"/>
<dbReference type="OrthoDB" id="293868at2759"/>
<dbReference type="InterPro" id="IPR002048">
    <property type="entry name" value="EF_hand_dom"/>
</dbReference>
<gene>
    <name evidence="3" type="ORF">FGIG_03419</name>
</gene>
<feature type="domain" description="EF-hand" evidence="2">
    <location>
        <begin position="38"/>
        <end position="69"/>
    </location>
</feature>
<dbReference type="CDD" id="cd00051">
    <property type="entry name" value="EFh"/>
    <property type="match status" value="1"/>
</dbReference>